<comment type="caution">
    <text evidence="5">The sequence shown here is derived from an EMBL/GenBank/DDBJ whole genome shotgun (WGS) entry which is preliminary data.</text>
</comment>
<feature type="domain" description="GGDEF" evidence="4">
    <location>
        <begin position="374"/>
        <end position="508"/>
    </location>
</feature>
<dbReference type="Gene3D" id="3.30.70.270">
    <property type="match status" value="1"/>
</dbReference>
<feature type="domain" description="PAC" evidence="3">
    <location>
        <begin position="289"/>
        <end position="341"/>
    </location>
</feature>
<dbReference type="CDD" id="cd01949">
    <property type="entry name" value="GGDEF"/>
    <property type="match status" value="1"/>
</dbReference>
<dbReference type="InterPro" id="IPR052155">
    <property type="entry name" value="Biofilm_reg_signaling"/>
</dbReference>
<reference evidence="5 6" key="1">
    <citation type="submission" date="2016-11" db="EMBL/GenBank/DDBJ databases">
        <title>Study of marine rhodopsin-containing bacteria.</title>
        <authorList>
            <person name="Yoshizawa S."/>
            <person name="Kumagai Y."/>
            <person name="Kogure K."/>
        </authorList>
    </citation>
    <scope>NUCLEOTIDE SEQUENCE [LARGE SCALE GENOMIC DNA]</scope>
    <source>
        <strain evidence="5 6">SG-29</strain>
    </source>
</reference>
<evidence type="ECO:0000259" key="4">
    <source>
        <dbReference type="PROSITE" id="PS50887"/>
    </source>
</evidence>
<accession>A0A259U3A2</accession>
<keyword evidence="6" id="KW-1185">Reference proteome</keyword>
<keyword evidence="1" id="KW-0812">Transmembrane</keyword>
<dbReference type="PANTHER" id="PTHR44757">
    <property type="entry name" value="DIGUANYLATE CYCLASE DGCP"/>
    <property type="match status" value="1"/>
</dbReference>
<sequence>MEVVAQGGHGIAAWAAAQAETPHLWALDALPFVFGMAAFGLRARSRAFRGHALWSLTAALVLVSVSAFAYALEEERRAGAHLTAVNESGSLRYRSLHVPALIREGQPWEAARDNFEAVLQRLTTRYPQAGVGVEARWQVYDQSLRETGTVDFQAVEALRLAADRMTAAIEAEGRVHSDRAALGFVVGLLGMMVSLGVGIAMLNRMGRIQRSLAKSERQFRATLDNAPIGMAIVSLEGRFVSVNRALCEMLGYDEADLMAADFQTITHPGDLNADLEKVQGLIDGRETSYRMEKRYVDARGETVWAQLDVSIIRDEAGRPVHFISQIQDVTQARASTLQLQYLATHDALTGLAKRAVLAERVQDAIDLRARTPSHSYAVLFIDLDSFKEVNDTYGHAIGDELLAMLAKRILRCVRETDVVARVGGDEFAVLLNGMVAEGTAVEMAERIQGALASPFALTGGLQLFSGASIGVALGADAYRSYEDVLHDADHAMYASKERRKGGVAVYSGSDSGLAAV</sequence>
<dbReference type="InterPro" id="IPR000160">
    <property type="entry name" value="GGDEF_dom"/>
</dbReference>
<evidence type="ECO:0000259" key="3">
    <source>
        <dbReference type="PROSITE" id="PS50113"/>
    </source>
</evidence>
<dbReference type="NCBIfam" id="TIGR00229">
    <property type="entry name" value="sensory_box"/>
    <property type="match status" value="1"/>
</dbReference>
<dbReference type="EMBL" id="MQWB01000001">
    <property type="protein sequence ID" value="OZC04441.1"/>
    <property type="molecule type" value="Genomic_DNA"/>
</dbReference>
<dbReference type="Pfam" id="PF00990">
    <property type="entry name" value="GGDEF"/>
    <property type="match status" value="1"/>
</dbReference>
<evidence type="ECO:0000313" key="5">
    <source>
        <dbReference type="EMBL" id="OZC04441.1"/>
    </source>
</evidence>
<dbReference type="PANTHER" id="PTHR44757:SF2">
    <property type="entry name" value="BIOFILM ARCHITECTURE MAINTENANCE PROTEIN MBAA"/>
    <property type="match status" value="1"/>
</dbReference>
<dbReference type="InterPro" id="IPR013655">
    <property type="entry name" value="PAS_fold_3"/>
</dbReference>
<feature type="domain" description="PAS" evidence="2">
    <location>
        <begin position="215"/>
        <end position="285"/>
    </location>
</feature>
<dbReference type="NCBIfam" id="TIGR00254">
    <property type="entry name" value="GGDEF"/>
    <property type="match status" value="1"/>
</dbReference>
<evidence type="ECO:0008006" key="7">
    <source>
        <dbReference type="Google" id="ProtNLM"/>
    </source>
</evidence>
<dbReference type="SMART" id="SM00091">
    <property type="entry name" value="PAS"/>
    <property type="match status" value="1"/>
</dbReference>
<dbReference type="SUPFAM" id="SSF55785">
    <property type="entry name" value="PYP-like sensor domain (PAS domain)"/>
    <property type="match status" value="1"/>
</dbReference>
<evidence type="ECO:0000313" key="6">
    <source>
        <dbReference type="Proteomes" id="UP000216446"/>
    </source>
</evidence>
<dbReference type="InterPro" id="IPR035965">
    <property type="entry name" value="PAS-like_dom_sf"/>
</dbReference>
<name>A0A259U3A2_9BACT</name>
<organism evidence="5 6">
    <name type="scientific">Rubricoccus marinus</name>
    <dbReference type="NCBI Taxonomy" id="716817"/>
    <lineage>
        <taxon>Bacteria</taxon>
        <taxon>Pseudomonadati</taxon>
        <taxon>Rhodothermota</taxon>
        <taxon>Rhodothermia</taxon>
        <taxon>Rhodothermales</taxon>
        <taxon>Rubricoccaceae</taxon>
        <taxon>Rubricoccus</taxon>
    </lineage>
</organism>
<dbReference type="InterPro" id="IPR000700">
    <property type="entry name" value="PAS-assoc_C"/>
</dbReference>
<dbReference type="SMART" id="SM00086">
    <property type="entry name" value="PAC"/>
    <property type="match status" value="1"/>
</dbReference>
<keyword evidence="1" id="KW-0472">Membrane</keyword>
<evidence type="ECO:0000259" key="2">
    <source>
        <dbReference type="PROSITE" id="PS50112"/>
    </source>
</evidence>
<dbReference type="Pfam" id="PF08447">
    <property type="entry name" value="PAS_3"/>
    <property type="match status" value="1"/>
</dbReference>
<dbReference type="InterPro" id="IPR000014">
    <property type="entry name" value="PAS"/>
</dbReference>
<protein>
    <recommendedName>
        <fullName evidence="7">Diguanylate cyclase</fullName>
    </recommendedName>
</protein>
<dbReference type="InParanoid" id="A0A259U3A2"/>
<feature type="transmembrane region" description="Helical" evidence="1">
    <location>
        <begin position="53"/>
        <end position="72"/>
    </location>
</feature>
<dbReference type="PROSITE" id="PS50112">
    <property type="entry name" value="PAS"/>
    <property type="match status" value="1"/>
</dbReference>
<feature type="transmembrane region" description="Helical" evidence="1">
    <location>
        <begin position="24"/>
        <end position="41"/>
    </location>
</feature>
<keyword evidence="1" id="KW-1133">Transmembrane helix</keyword>
<dbReference type="CDD" id="cd00130">
    <property type="entry name" value="PAS"/>
    <property type="match status" value="1"/>
</dbReference>
<dbReference type="InterPro" id="IPR029787">
    <property type="entry name" value="Nucleotide_cyclase"/>
</dbReference>
<dbReference type="SUPFAM" id="SSF55073">
    <property type="entry name" value="Nucleotide cyclase"/>
    <property type="match status" value="1"/>
</dbReference>
<gene>
    <name evidence="5" type="ORF">BSZ36_16500</name>
</gene>
<dbReference type="Gene3D" id="3.30.450.20">
    <property type="entry name" value="PAS domain"/>
    <property type="match status" value="1"/>
</dbReference>
<dbReference type="Proteomes" id="UP000216446">
    <property type="component" value="Unassembled WGS sequence"/>
</dbReference>
<dbReference type="FunCoup" id="A0A259U3A2">
    <property type="interactions" value="31"/>
</dbReference>
<dbReference type="SMART" id="SM00267">
    <property type="entry name" value="GGDEF"/>
    <property type="match status" value="1"/>
</dbReference>
<proteinExistence type="predicted"/>
<dbReference type="InterPro" id="IPR043128">
    <property type="entry name" value="Rev_trsase/Diguanyl_cyclase"/>
</dbReference>
<dbReference type="AlphaFoldDB" id="A0A259U3A2"/>
<dbReference type="InterPro" id="IPR001610">
    <property type="entry name" value="PAC"/>
</dbReference>
<feature type="transmembrane region" description="Helical" evidence="1">
    <location>
        <begin position="180"/>
        <end position="202"/>
    </location>
</feature>
<evidence type="ECO:0000256" key="1">
    <source>
        <dbReference type="SAM" id="Phobius"/>
    </source>
</evidence>
<dbReference type="PROSITE" id="PS50113">
    <property type="entry name" value="PAC"/>
    <property type="match status" value="1"/>
</dbReference>
<dbReference type="PROSITE" id="PS50887">
    <property type="entry name" value="GGDEF"/>
    <property type="match status" value="1"/>
</dbReference>